<evidence type="ECO:0000313" key="4">
    <source>
        <dbReference type="EMBL" id="WNO04711.1"/>
    </source>
</evidence>
<dbReference type="InterPro" id="IPR050595">
    <property type="entry name" value="Bact_response_regulator"/>
</dbReference>
<dbReference type="Pfam" id="PF00072">
    <property type="entry name" value="Response_reg"/>
    <property type="match status" value="1"/>
</dbReference>
<evidence type="ECO:0000259" key="3">
    <source>
        <dbReference type="PROSITE" id="PS50110"/>
    </source>
</evidence>
<dbReference type="InterPro" id="IPR001789">
    <property type="entry name" value="Sig_transdc_resp-reg_receiver"/>
</dbReference>
<evidence type="ECO:0000256" key="1">
    <source>
        <dbReference type="ARBA" id="ARBA00022553"/>
    </source>
</evidence>
<dbReference type="InterPro" id="IPR058245">
    <property type="entry name" value="NreC/VraR/RcsB-like_REC"/>
</dbReference>
<proteinExistence type="predicted"/>
<dbReference type="PANTHER" id="PTHR44591">
    <property type="entry name" value="STRESS RESPONSE REGULATOR PROTEIN 1"/>
    <property type="match status" value="1"/>
</dbReference>
<feature type="domain" description="Response regulatory" evidence="3">
    <location>
        <begin position="4"/>
        <end position="120"/>
    </location>
</feature>
<keyword evidence="5" id="KW-1185">Reference proteome</keyword>
<evidence type="ECO:0000313" key="5">
    <source>
        <dbReference type="Proteomes" id="UP001302257"/>
    </source>
</evidence>
<dbReference type="InterPro" id="IPR011006">
    <property type="entry name" value="CheY-like_superfamily"/>
</dbReference>
<dbReference type="CDD" id="cd17535">
    <property type="entry name" value="REC_NarL-like"/>
    <property type="match status" value="1"/>
</dbReference>
<organism evidence="4 5">
    <name type="scientific">Rhodoferax mekongensis</name>
    <dbReference type="NCBI Taxonomy" id="3068341"/>
    <lineage>
        <taxon>Bacteria</taxon>
        <taxon>Pseudomonadati</taxon>
        <taxon>Pseudomonadota</taxon>
        <taxon>Betaproteobacteria</taxon>
        <taxon>Burkholderiales</taxon>
        <taxon>Comamonadaceae</taxon>
        <taxon>Rhodoferax</taxon>
    </lineage>
</organism>
<gene>
    <name evidence="4" type="ORF">RAN89_17755</name>
</gene>
<dbReference type="PANTHER" id="PTHR44591:SF3">
    <property type="entry name" value="RESPONSE REGULATORY DOMAIN-CONTAINING PROTEIN"/>
    <property type="match status" value="1"/>
</dbReference>
<dbReference type="PROSITE" id="PS50110">
    <property type="entry name" value="RESPONSE_REGULATORY"/>
    <property type="match status" value="1"/>
</dbReference>
<dbReference type="RefSeq" id="WP_313867541.1">
    <property type="nucleotide sequence ID" value="NZ_CP132507.1"/>
</dbReference>
<dbReference type="SUPFAM" id="SSF52172">
    <property type="entry name" value="CheY-like"/>
    <property type="match status" value="1"/>
</dbReference>
<reference evidence="4 5" key="1">
    <citation type="submission" date="2023-08" db="EMBL/GenBank/DDBJ databases">
        <title>Rhodoferax potami sp. nov. and Rhodoferax mekongensis sp. nov., isolated from the Mekong River in Thailand.</title>
        <authorList>
            <person name="Kitikhun S."/>
            <person name="Charoenyingcharoen P."/>
            <person name="Siriarchawattana P."/>
            <person name="Likhitrattanapisal S."/>
            <person name="Nilsakha T."/>
            <person name="Chanpet A."/>
            <person name="Rattanawaree P."/>
            <person name="Ingsriswang S."/>
        </authorList>
    </citation>
    <scope>NUCLEOTIDE SEQUENCE [LARGE SCALE GENOMIC DNA]</scope>
    <source>
        <strain evidence="4 5">TBRC 17307</strain>
    </source>
</reference>
<protein>
    <submittedName>
        <fullName evidence="4">Response regulator transcription factor</fullName>
    </submittedName>
</protein>
<dbReference type="EMBL" id="CP132507">
    <property type="protein sequence ID" value="WNO04711.1"/>
    <property type="molecule type" value="Genomic_DNA"/>
</dbReference>
<dbReference type="Gene3D" id="3.40.50.2300">
    <property type="match status" value="1"/>
</dbReference>
<dbReference type="Proteomes" id="UP001302257">
    <property type="component" value="Chromosome"/>
</dbReference>
<dbReference type="SMART" id="SM00448">
    <property type="entry name" value="REC"/>
    <property type="match status" value="1"/>
</dbReference>
<feature type="modified residue" description="4-aspartylphosphate" evidence="2">
    <location>
        <position position="55"/>
    </location>
</feature>
<keyword evidence="1 2" id="KW-0597">Phosphoprotein</keyword>
<name>A0ABZ0AZY6_9BURK</name>
<evidence type="ECO:0000256" key="2">
    <source>
        <dbReference type="PROSITE-ProRule" id="PRU00169"/>
    </source>
</evidence>
<sequence length="130" mass="13981">MSLRILLVDDSLTFVGAVRQFLALLPGASVVGEAHDGKDAIEKVRALSPDLVLLDVSMPGVGGVEVARTLRLWPQPPSVVFLSMHDASAYQTMADELGALAYINKSDFVLRLLPIIERMVAVSAAQSHEN</sequence>
<accession>A0ABZ0AZY6</accession>